<evidence type="ECO:0000313" key="1">
    <source>
        <dbReference type="EMBL" id="TFK71515.1"/>
    </source>
</evidence>
<protein>
    <submittedName>
        <fullName evidence="1">Carbohydrate esterase family 4 protein</fullName>
    </submittedName>
</protein>
<accession>A0ACD3B0A1</accession>
<proteinExistence type="predicted"/>
<reference evidence="1 2" key="1">
    <citation type="journal article" date="2019" name="Nat. Ecol. Evol.">
        <title>Megaphylogeny resolves global patterns of mushroom evolution.</title>
        <authorList>
            <person name="Varga T."/>
            <person name="Krizsan K."/>
            <person name="Foldi C."/>
            <person name="Dima B."/>
            <person name="Sanchez-Garcia M."/>
            <person name="Sanchez-Ramirez S."/>
            <person name="Szollosi G.J."/>
            <person name="Szarkandi J.G."/>
            <person name="Papp V."/>
            <person name="Albert L."/>
            <person name="Andreopoulos W."/>
            <person name="Angelini C."/>
            <person name="Antonin V."/>
            <person name="Barry K.W."/>
            <person name="Bougher N.L."/>
            <person name="Buchanan P."/>
            <person name="Buyck B."/>
            <person name="Bense V."/>
            <person name="Catcheside P."/>
            <person name="Chovatia M."/>
            <person name="Cooper J."/>
            <person name="Damon W."/>
            <person name="Desjardin D."/>
            <person name="Finy P."/>
            <person name="Geml J."/>
            <person name="Haridas S."/>
            <person name="Hughes K."/>
            <person name="Justo A."/>
            <person name="Karasinski D."/>
            <person name="Kautmanova I."/>
            <person name="Kiss B."/>
            <person name="Kocsube S."/>
            <person name="Kotiranta H."/>
            <person name="LaButti K.M."/>
            <person name="Lechner B.E."/>
            <person name="Liimatainen K."/>
            <person name="Lipzen A."/>
            <person name="Lukacs Z."/>
            <person name="Mihaltcheva S."/>
            <person name="Morgado L.N."/>
            <person name="Niskanen T."/>
            <person name="Noordeloos M.E."/>
            <person name="Ohm R.A."/>
            <person name="Ortiz-Santana B."/>
            <person name="Ovrebo C."/>
            <person name="Racz N."/>
            <person name="Riley R."/>
            <person name="Savchenko A."/>
            <person name="Shiryaev A."/>
            <person name="Soop K."/>
            <person name="Spirin V."/>
            <person name="Szebenyi C."/>
            <person name="Tomsovsky M."/>
            <person name="Tulloss R.E."/>
            <person name="Uehling J."/>
            <person name="Grigoriev I.V."/>
            <person name="Vagvolgyi C."/>
            <person name="Papp T."/>
            <person name="Martin F.M."/>
            <person name="Miettinen O."/>
            <person name="Hibbett D.S."/>
            <person name="Nagy L.G."/>
        </authorList>
    </citation>
    <scope>NUCLEOTIDE SEQUENCE [LARGE SCALE GENOMIC DNA]</scope>
    <source>
        <strain evidence="1 2">NL-1719</strain>
    </source>
</reference>
<evidence type="ECO:0000313" key="2">
    <source>
        <dbReference type="Proteomes" id="UP000308600"/>
    </source>
</evidence>
<name>A0ACD3B0A1_9AGAR</name>
<gene>
    <name evidence="1" type="ORF">BDN72DRAFT_437433</name>
</gene>
<sequence>MLPFTVNLVAALAAVTFLRPSIAHPTTEYKRAANVIRDCVEPNAVALTFDDGPYIYMEDICNTLEAAGAVGTFFVNGNNWVCIYDDDAANRVKYAYAHGHQLASHTWRHANLTQLGWDDMHSEFWRVEDALLKIIGVMPAFVRPPYGLYNDLVREVAGLRGQTIILWDFDSGDTVGLPVDQQIQQYGQVSQSRPVNLLPINHETSETTAHEVIPYALNVLKSAGYKFVTLAECLGMPAYQFVIPPAQRDASWTCS</sequence>
<dbReference type="Proteomes" id="UP000308600">
    <property type="component" value="Unassembled WGS sequence"/>
</dbReference>
<organism evidence="1 2">
    <name type="scientific">Pluteus cervinus</name>
    <dbReference type="NCBI Taxonomy" id="181527"/>
    <lineage>
        <taxon>Eukaryota</taxon>
        <taxon>Fungi</taxon>
        <taxon>Dikarya</taxon>
        <taxon>Basidiomycota</taxon>
        <taxon>Agaricomycotina</taxon>
        <taxon>Agaricomycetes</taxon>
        <taxon>Agaricomycetidae</taxon>
        <taxon>Agaricales</taxon>
        <taxon>Pluteineae</taxon>
        <taxon>Pluteaceae</taxon>
        <taxon>Pluteus</taxon>
    </lineage>
</organism>
<dbReference type="EMBL" id="ML208297">
    <property type="protein sequence ID" value="TFK71515.1"/>
    <property type="molecule type" value="Genomic_DNA"/>
</dbReference>
<keyword evidence="2" id="KW-1185">Reference proteome</keyword>